<keyword evidence="2" id="KW-1185">Reference proteome</keyword>
<accession>A0ACB7SXN6</accession>
<reference evidence="1" key="1">
    <citation type="submission" date="2020-05" db="EMBL/GenBank/DDBJ databases">
        <title>Large-scale comparative analyses of tick genomes elucidate their genetic diversity and vector capacities.</title>
        <authorList>
            <person name="Jia N."/>
            <person name="Wang J."/>
            <person name="Shi W."/>
            <person name="Du L."/>
            <person name="Sun Y."/>
            <person name="Zhan W."/>
            <person name="Jiang J."/>
            <person name="Wang Q."/>
            <person name="Zhang B."/>
            <person name="Ji P."/>
            <person name="Sakyi L.B."/>
            <person name="Cui X."/>
            <person name="Yuan T."/>
            <person name="Jiang B."/>
            <person name="Yang W."/>
            <person name="Lam T.T.-Y."/>
            <person name="Chang Q."/>
            <person name="Ding S."/>
            <person name="Wang X."/>
            <person name="Zhu J."/>
            <person name="Ruan X."/>
            <person name="Zhao L."/>
            <person name="Wei J."/>
            <person name="Que T."/>
            <person name="Du C."/>
            <person name="Cheng J."/>
            <person name="Dai P."/>
            <person name="Han X."/>
            <person name="Huang E."/>
            <person name="Gao Y."/>
            <person name="Liu J."/>
            <person name="Shao H."/>
            <person name="Ye R."/>
            <person name="Li L."/>
            <person name="Wei W."/>
            <person name="Wang X."/>
            <person name="Wang C."/>
            <person name="Yang T."/>
            <person name="Huo Q."/>
            <person name="Li W."/>
            <person name="Guo W."/>
            <person name="Chen H."/>
            <person name="Zhou L."/>
            <person name="Ni X."/>
            <person name="Tian J."/>
            <person name="Zhou Y."/>
            <person name="Sheng Y."/>
            <person name="Liu T."/>
            <person name="Pan Y."/>
            <person name="Xia L."/>
            <person name="Li J."/>
            <person name="Zhao F."/>
            <person name="Cao W."/>
        </authorList>
    </citation>
    <scope>NUCLEOTIDE SEQUENCE</scope>
    <source>
        <strain evidence="1">Hyas-2018</strain>
    </source>
</reference>
<sequence>MCTRAATYDASIEALRRIMREQEVRTSSRGGTRGKQRTIKLSRAEDCRLTWEEYLRCKHYMQDVVQRKIAEPNHRQLKMITRVGRDSGRRFRSYVRGLDHKPPQHDLRDEATGMAVTDLPQHLTRDIYKQLVRPRETLRRKYSFLTCAEDKAAQSRPAVRNLVRQVECECAEKDYDDIVLRTQGRNLRGVTIR</sequence>
<dbReference type="EMBL" id="CM023482">
    <property type="protein sequence ID" value="KAH6939375.1"/>
    <property type="molecule type" value="Genomic_DNA"/>
</dbReference>
<gene>
    <name evidence="1" type="ORF">HPB50_017735</name>
</gene>
<dbReference type="Proteomes" id="UP000821845">
    <property type="component" value="Chromosome 2"/>
</dbReference>
<protein>
    <submittedName>
        <fullName evidence="1">Uncharacterized protein</fullName>
    </submittedName>
</protein>
<evidence type="ECO:0000313" key="1">
    <source>
        <dbReference type="EMBL" id="KAH6939375.1"/>
    </source>
</evidence>
<evidence type="ECO:0000313" key="2">
    <source>
        <dbReference type="Proteomes" id="UP000821845"/>
    </source>
</evidence>
<organism evidence="1 2">
    <name type="scientific">Hyalomma asiaticum</name>
    <name type="common">Tick</name>
    <dbReference type="NCBI Taxonomy" id="266040"/>
    <lineage>
        <taxon>Eukaryota</taxon>
        <taxon>Metazoa</taxon>
        <taxon>Ecdysozoa</taxon>
        <taxon>Arthropoda</taxon>
        <taxon>Chelicerata</taxon>
        <taxon>Arachnida</taxon>
        <taxon>Acari</taxon>
        <taxon>Parasitiformes</taxon>
        <taxon>Ixodida</taxon>
        <taxon>Ixodoidea</taxon>
        <taxon>Ixodidae</taxon>
        <taxon>Hyalomminae</taxon>
        <taxon>Hyalomma</taxon>
    </lineage>
</organism>
<name>A0ACB7SXN6_HYAAI</name>
<comment type="caution">
    <text evidence="1">The sequence shown here is derived from an EMBL/GenBank/DDBJ whole genome shotgun (WGS) entry which is preliminary data.</text>
</comment>
<proteinExistence type="predicted"/>